<gene>
    <name evidence="1" type="ORF">BN961_03869</name>
</gene>
<dbReference type="OrthoDB" id="9800788at2"/>
<dbReference type="Pfam" id="PF05284">
    <property type="entry name" value="DUF736"/>
    <property type="match status" value="1"/>
</dbReference>
<sequence length="117" mass="12832">MVAARETKEDMNMATIGNFTANGNGFVGSVKTLALGTVKTKIVPAERTSDKAPDYRIFAGANIEFGAMWKKKSQDTGREYHSVKLDDPSFPAPIYATLVEVEGEEGFSLIWSRPSRD</sequence>
<dbReference type="RefSeq" id="WP_048758109.1">
    <property type="nucleotide sequence ID" value="NZ_CCAZ020000003.1"/>
</dbReference>
<proteinExistence type="predicted"/>
<comment type="caution">
    <text evidence="1">The sequence shown here is derived from an EMBL/GenBank/DDBJ whole genome shotgun (WGS) entry which is preliminary data.</text>
</comment>
<keyword evidence="2" id="KW-1185">Reference proteome</keyword>
<evidence type="ECO:0000313" key="1">
    <source>
        <dbReference type="EMBL" id="CEG10429.1"/>
    </source>
</evidence>
<evidence type="ECO:0008006" key="3">
    <source>
        <dbReference type="Google" id="ProtNLM"/>
    </source>
</evidence>
<dbReference type="STRING" id="1035.BN961_03869"/>
<protein>
    <recommendedName>
        <fullName evidence="3">DUF736 domain-containing protein</fullName>
    </recommendedName>
</protein>
<dbReference type="AlphaFoldDB" id="A0A090MW87"/>
<name>A0A090MW87_AFIFE</name>
<organism evidence="1 2">
    <name type="scientific">Afipia felis</name>
    <name type="common">Cat scratch disease bacillus</name>
    <dbReference type="NCBI Taxonomy" id="1035"/>
    <lineage>
        <taxon>Bacteria</taxon>
        <taxon>Pseudomonadati</taxon>
        <taxon>Pseudomonadota</taxon>
        <taxon>Alphaproteobacteria</taxon>
        <taxon>Hyphomicrobiales</taxon>
        <taxon>Nitrobacteraceae</taxon>
        <taxon>Afipia</taxon>
    </lineage>
</organism>
<dbReference type="Proteomes" id="UP000035762">
    <property type="component" value="Unassembled WGS sequence"/>
</dbReference>
<dbReference type="InterPro" id="IPR007948">
    <property type="entry name" value="DUF736"/>
</dbReference>
<reference evidence="1 2" key="1">
    <citation type="journal article" date="2014" name="Genome Announc.">
        <title>Genome Sequence of Afipia felis Strain 76713, Isolated in Hospital Water Using an Amoeba Co-Culture Procedure.</title>
        <authorList>
            <person name="Benamar S."/>
            <person name="La Scola B."/>
            <person name="Croce O."/>
        </authorList>
    </citation>
    <scope>NUCLEOTIDE SEQUENCE [LARGE SCALE GENOMIC DNA]</scope>
    <source>
        <strain evidence="1 2">76713</strain>
    </source>
</reference>
<accession>A0A090MW87</accession>
<evidence type="ECO:0000313" key="2">
    <source>
        <dbReference type="Proteomes" id="UP000035762"/>
    </source>
</evidence>
<dbReference type="EMBL" id="CCAZ020000003">
    <property type="protein sequence ID" value="CEG10429.1"/>
    <property type="molecule type" value="Genomic_DNA"/>
</dbReference>